<evidence type="ECO:0000256" key="1">
    <source>
        <dbReference type="SAM" id="Coils"/>
    </source>
</evidence>
<keyword evidence="1" id="KW-0175">Coiled coil</keyword>
<evidence type="ECO:0000313" key="3">
    <source>
        <dbReference type="Proteomes" id="UP000499080"/>
    </source>
</evidence>
<evidence type="ECO:0000313" key="2">
    <source>
        <dbReference type="EMBL" id="GBN29688.1"/>
    </source>
</evidence>
<reference evidence="2 3" key="1">
    <citation type="journal article" date="2019" name="Sci. Rep.">
        <title>Orb-weaving spider Araneus ventricosus genome elucidates the spidroin gene catalogue.</title>
        <authorList>
            <person name="Kono N."/>
            <person name="Nakamura H."/>
            <person name="Ohtoshi R."/>
            <person name="Moran D.A.P."/>
            <person name="Shinohara A."/>
            <person name="Yoshida Y."/>
            <person name="Fujiwara M."/>
            <person name="Mori M."/>
            <person name="Tomita M."/>
            <person name="Arakawa K."/>
        </authorList>
    </citation>
    <scope>NUCLEOTIDE SEQUENCE [LARGE SCALE GENOMIC DNA]</scope>
</reference>
<comment type="caution">
    <text evidence="2">The sequence shown here is derived from an EMBL/GenBank/DDBJ whole genome shotgun (WGS) entry which is preliminary data.</text>
</comment>
<dbReference type="AlphaFoldDB" id="A0A4Y2MRA5"/>
<gene>
    <name evidence="2" type="ORF">AVEN_225961_1</name>
</gene>
<dbReference type="Proteomes" id="UP000499080">
    <property type="component" value="Unassembled WGS sequence"/>
</dbReference>
<sequence>MMGNLTNDLKMVKNELRLVQGDIKNLKKERHSLLLQIQEKNKHVENLKSINDSLVKTNAYYDKKKSDKISLRMGDIVAVRRNSNTTGESTKTQSRYRGPAVVTEIYFLVTHTESHN</sequence>
<organism evidence="2 3">
    <name type="scientific">Araneus ventricosus</name>
    <name type="common">Orbweaver spider</name>
    <name type="synonym">Epeira ventricosa</name>
    <dbReference type="NCBI Taxonomy" id="182803"/>
    <lineage>
        <taxon>Eukaryota</taxon>
        <taxon>Metazoa</taxon>
        <taxon>Ecdysozoa</taxon>
        <taxon>Arthropoda</taxon>
        <taxon>Chelicerata</taxon>
        <taxon>Arachnida</taxon>
        <taxon>Araneae</taxon>
        <taxon>Araneomorphae</taxon>
        <taxon>Entelegynae</taxon>
        <taxon>Araneoidea</taxon>
        <taxon>Araneidae</taxon>
        <taxon>Araneus</taxon>
    </lineage>
</organism>
<accession>A0A4Y2MRA5</accession>
<dbReference type="EMBL" id="BGPR01007808">
    <property type="protein sequence ID" value="GBN29688.1"/>
    <property type="molecule type" value="Genomic_DNA"/>
</dbReference>
<protein>
    <submittedName>
        <fullName evidence="2">Uncharacterized protein</fullName>
    </submittedName>
</protein>
<proteinExistence type="predicted"/>
<feature type="coiled-coil region" evidence="1">
    <location>
        <begin position="9"/>
        <end position="43"/>
    </location>
</feature>
<keyword evidence="3" id="KW-1185">Reference proteome</keyword>
<name>A0A4Y2MRA5_ARAVE</name>